<accession>A0ABN6FFZ0</accession>
<reference evidence="2 3" key="1">
    <citation type="journal article" date="2021" name="J. Biosci. Bioeng.">
        <title>Identification and characterization of a chc gene cluster responsible for the aromatization pathway of cyclohexanecarboxylate degradation in Sinomonas cyclohexanicum ATCC 51369.</title>
        <authorList>
            <person name="Yamamoto T."/>
            <person name="Hasegawa Y."/>
            <person name="Lau P.C.K."/>
            <person name="Iwaki H."/>
        </authorList>
    </citation>
    <scope>NUCLEOTIDE SEQUENCE [LARGE SCALE GENOMIC DNA]</scope>
    <source>
        <strain evidence="2 3">ATCC 51369</strain>
    </source>
</reference>
<dbReference type="EMBL" id="AP024525">
    <property type="protein sequence ID" value="BCT75559.1"/>
    <property type="molecule type" value="Genomic_DNA"/>
</dbReference>
<protein>
    <recommendedName>
        <fullName evidence="4">Secreted protein</fullName>
    </recommendedName>
</protein>
<dbReference type="PROSITE" id="PS51318">
    <property type="entry name" value="TAT"/>
    <property type="match status" value="1"/>
</dbReference>
<feature type="signal peptide" evidence="1">
    <location>
        <begin position="1"/>
        <end position="40"/>
    </location>
</feature>
<keyword evidence="1" id="KW-0732">Signal</keyword>
<evidence type="ECO:0000256" key="1">
    <source>
        <dbReference type="SAM" id="SignalP"/>
    </source>
</evidence>
<feature type="chain" id="PRO_5045986149" description="Secreted protein" evidence="1">
    <location>
        <begin position="41"/>
        <end position="165"/>
    </location>
</feature>
<evidence type="ECO:0008006" key="4">
    <source>
        <dbReference type="Google" id="ProtNLM"/>
    </source>
</evidence>
<organism evidence="2 3">
    <name type="scientific">Sinomonas cyclohexanicum</name>
    <name type="common">Corynebacterium cyclohexanicum</name>
    <dbReference type="NCBI Taxonomy" id="322009"/>
    <lineage>
        <taxon>Bacteria</taxon>
        <taxon>Bacillati</taxon>
        <taxon>Actinomycetota</taxon>
        <taxon>Actinomycetes</taxon>
        <taxon>Micrococcales</taxon>
        <taxon>Micrococcaceae</taxon>
        <taxon>Sinomonas</taxon>
    </lineage>
</organism>
<evidence type="ECO:0000313" key="2">
    <source>
        <dbReference type="EMBL" id="BCT75559.1"/>
    </source>
</evidence>
<evidence type="ECO:0000313" key="3">
    <source>
        <dbReference type="Proteomes" id="UP001319861"/>
    </source>
</evidence>
<dbReference type="InterPro" id="IPR006311">
    <property type="entry name" value="TAT_signal"/>
</dbReference>
<name>A0ABN6FFZ0_SINCY</name>
<sequence length="165" mass="18119">MPKHRLDTRPVRRPSMFRKLAAAAVTAASLALTLTPAAHAADGQTWESPWLKKVYELGYQPVPDPPYDPVTVTPEVPWVGYDPAAGCDLFGVRPNPSGPAAAQQTYTEYDRVPYSTDGTVAWKVVDRLTDPVHTRFVDPLPAGWVRSGDIDPGTIYYYAPYKGSC</sequence>
<keyword evidence="3" id="KW-1185">Reference proteome</keyword>
<dbReference type="Proteomes" id="UP001319861">
    <property type="component" value="Chromosome"/>
</dbReference>
<gene>
    <name evidence="2" type="ORF">SCMU_14010</name>
</gene>
<proteinExistence type="predicted"/>